<dbReference type="GO" id="GO:0006508">
    <property type="term" value="P:proteolysis"/>
    <property type="evidence" value="ECO:0007669"/>
    <property type="project" value="UniProtKB-KW"/>
</dbReference>
<reference evidence="4 5" key="1">
    <citation type="submission" date="2020-05" db="EMBL/GenBank/DDBJ databases">
        <title>Distinct polysaccharide utilization as determinants for interspecies competition between intestinal Prevotella spp.</title>
        <authorList>
            <person name="Galvez E.J.C."/>
            <person name="Iljazovic A."/>
            <person name="Strowig T."/>
        </authorList>
    </citation>
    <scope>NUCLEOTIDE SEQUENCE [LARGE SCALE GENOMIC DNA]</scope>
    <source>
        <strain evidence="4 5">PROD</strain>
    </source>
</reference>
<feature type="signal peptide" evidence="3">
    <location>
        <begin position="1"/>
        <end position="21"/>
    </location>
</feature>
<keyword evidence="4" id="KW-0645">Protease</keyword>
<dbReference type="Gene3D" id="2.40.10.120">
    <property type="match status" value="1"/>
</dbReference>
<sequence>MKRHFIITIISIAITTSTAFAQQPKWTKQAAKSVFTLKAFAADGTMTGSTNGFYIGESGEAVSSFTPFRGASKAIVIDAQGKEWDVEYLLGANETYDVAKFRTTARRTTPLPISSATAAEGSATWLIPYSVKKTPPATKGEISRIETFQDNYRYYTVSMTGMPENAMSCPLLNDAGEAIGIIQESAKTGGNTYHAVSTTFAADLKISGLSINDPVLRSTAIKKDLPDELNQAILTMYVAASTTDSATYASMVEDFIRKFPDSSDGYIYRAKINTEAKNFSAADRDMAQAIKVAEKKDEVHYSYSGMIYQKELYMSDSPYEAWSLDRAAEEAEEAYKINPLAIYRQRKAQIRFAQKRYDEAYDIYKDILTEGTRTAEIYYEAARCKEMTGDSTAMVAMLDSAINTFSRPYLKEAAPYLLIRAQRLSAMKEYRKAVADYNEYEHLMYSQLTDRFYYIRALVEMDGHMYQQAINDMNKAIEKNPKSTLYIAEKASFEVRLGLLDDAIETAKACIKLDSSLSDGYLFLGLAQCLKGNKTDGLANLQKAKELGDTQAEGLMEKYQ</sequence>
<keyword evidence="2" id="KW-0802">TPR repeat</keyword>
<evidence type="ECO:0000313" key="4">
    <source>
        <dbReference type="EMBL" id="NPE14160.1"/>
    </source>
</evidence>
<feature type="chain" id="PRO_5047111736" evidence="3">
    <location>
        <begin position="22"/>
        <end position="560"/>
    </location>
</feature>
<dbReference type="InterPro" id="IPR011990">
    <property type="entry name" value="TPR-like_helical_dom_sf"/>
</dbReference>
<evidence type="ECO:0000256" key="2">
    <source>
        <dbReference type="ARBA" id="ARBA00022803"/>
    </source>
</evidence>
<name>A0ABX2AUX7_9BACT</name>
<dbReference type="InterPro" id="IPR050498">
    <property type="entry name" value="Ycf3"/>
</dbReference>
<evidence type="ECO:0000256" key="3">
    <source>
        <dbReference type="SAM" id="SignalP"/>
    </source>
</evidence>
<dbReference type="SUPFAM" id="SSF48452">
    <property type="entry name" value="TPR-like"/>
    <property type="match status" value="2"/>
</dbReference>
<evidence type="ECO:0000256" key="1">
    <source>
        <dbReference type="ARBA" id="ARBA00022737"/>
    </source>
</evidence>
<dbReference type="Gene3D" id="1.25.40.10">
    <property type="entry name" value="Tetratricopeptide repeat domain"/>
    <property type="match status" value="2"/>
</dbReference>
<organism evidence="4 5">
    <name type="scientific">Xylanibacter rodentium</name>
    <dbReference type="NCBI Taxonomy" id="2736289"/>
    <lineage>
        <taxon>Bacteria</taxon>
        <taxon>Pseudomonadati</taxon>
        <taxon>Bacteroidota</taxon>
        <taxon>Bacteroidia</taxon>
        <taxon>Bacteroidales</taxon>
        <taxon>Prevotellaceae</taxon>
        <taxon>Xylanibacter</taxon>
    </lineage>
</organism>
<keyword evidence="1" id="KW-0677">Repeat</keyword>
<dbReference type="GeneID" id="82157597"/>
<keyword evidence="5" id="KW-1185">Reference proteome</keyword>
<comment type="caution">
    <text evidence="4">The sequence shown here is derived from an EMBL/GenBank/DDBJ whole genome shotgun (WGS) entry which is preliminary data.</text>
</comment>
<dbReference type="InterPro" id="IPR009003">
    <property type="entry name" value="Peptidase_S1_PA"/>
</dbReference>
<evidence type="ECO:0000313" key="5">
    <source>
        <dbReference type="Proteomes" id="UP001193734"/>
    </source>
</evidence>
<dbReference type="SMART" id="SM00028">
    <property type="entry name" value="TPR"/>
    <property type="match status" value="6"/>
</dbReference>
<keyword evidence="3" id="KW-0732">Signal</keyword>
<dbReference type="RefSeq" id="WP_172175513.1">
    <property type="nucleotide sequence ID" value="NZ_CASGIA010000007.1"/>
</dbReference>
<dbReference type="PANTHER" id="PTHR44858:SF1">
    <property type="entry name" value="UDP-N-ACETYLGLUCOSAMINE--PEPTIDE N-ACETYLGLUCOSAMINYLTRANSFERASE SPINDLY-RELATED"/>
    <property type="match status" value="1"/>
</dbReference>
<dbReference type="SUPFAM" id="SSF50494">
    <property type="entry name" value="Trypsin-like serine proteases"/>
    <property type="match status" value="1"/>
</dbReference>
<accession>A0ABX2AUX7</accession>
<protein>
    <submittedName>
        <fullName evidence="4">Serine protease</fullName>
    </submittedName>
</protein>
<dbReference type="EMBL" id="JABKKE010000010">
    <property type="protein sequence ID" value="NPE14160.1"/>
    <property type="molecule type" value="Genomic_DNA"/>
</dbReference>
<dbReference type="Proteomes" id="UP001193734">
    <property type="component" value="Unassembled WGS sequence"/>
</dbReference>
<proteinExistence type="predicted"/>
<gene>
    <name evidence="4" type="ORF">HPS55_07440</name>
</gene>
<dbReference type="InterPro" id="IPR019734">
    <property type="entry name" value="TPR_rpt"/>
</dbReference>
<dbReference type="GO" id="GO:0008233">
    <property type="term" value="F:peptidase activity"/>
    <property type="evidence" value="ECO:0007669"/>
    <property type="project" value="UniProtKB-KW"/>
</dbReference>
<keyword evidence="4" id="KW-0378">Hydrolase</keyword>
<dbReference type="PANTHER" id="PTHR44858">
    <property type="entry name" value="TETRATRICOPEPTIDE REPEAT PROTEIN 6"/>
    <property type="match status" value="1"/>
</dbReference>